<proteinExistence type="predicted"/>
<evidence type="ECO:0000313" key="2">
    <source>
        <dbReference type="EMBL" id="RPB16363.1"/>
    </source>
</evidence>
<evidence type="ECO:0000256" key="1">
    <source>
        <dbReference type="SAM" id="MobiDB-lite"/>
    </source>
</evidence>
<sequence>MIHFSPTTGAPAQQKQQPSHPIPIPPPYVSRSRPHPKNRSVLSFTVHVCTTISERLGYLPKAKYIINIETVVPTL</sequence>
<keyword evidence="3" id="KW-1185">Reference proteome</keyword>
<reference evidence="2 3" key="1">
    <citation type="journal article" date="2018" name="Nat. Ecol. Evol.">
        <title>Pezizomycetes genomes reveal the molecular basis of ectomycorrhizal truffle lifestyle.</title>
        <authorList>
            <person name="Murat C."/>
            <person name="Payen T."/>
            <person name="Noel B."/>
            <person name="Kuo A."/>
            <person name="Morin E."/>
            <person name="Chen J."/>
            <person name="Kohler A."/>
            <person name="Krizsan K."/>
            <person name="Balestrini R."/>
            <person name="Da Silva C."/>
            <person name="Montanini B."/>
            <person name="Hainaut M."/>
            <person name="Levati E."/>
            <person name="Barry K.W."/>
            <person name="Belfiori B."/>
            <person name="Cichocki N."/>
            <person name="Clum A."/>
            <person name="Dockter R.B."/>
            <person name="Fauchery L."/>
            <person name="Guy J."/>
            <person name="Iotti M."/>
            <person name="Le Tacon F."/>
            <person name="Lindquist E.A."/>
            <person name="Lipzen A."/>
            <person name="Malagnac F."/>
            <person name="Mello A."/>
            <person name="Molinier V."/>
            <person name="Miyauchi S."/>
            <person name="Poulain J."/>
            <person name="Riccioni C."/>
            <person name="Rubini A."/>
            <person name="Sitrit Y."/>
            <person name="Splivallo R."/>
            <person name="Traeger S."/>
            <person name="Wang M."/>
            <person name="Zifcakova L."/>
            <person name="Wipf D."/>
            <person name="Zambonelli A."/>
            <person name="Paolocci F."/>
            <person name="Nowrousian M."/>
            <person name="Ottonello S."/>
            <person name="Baldrian P."/>
            <person name="Spatafora J.W."/>
            <person name="Henrissat B."/>
            <person name="Nagy L.G."/>
            <person name="Aury J.M."/>
            <person name="Wincker P."/>
            <person name="Grigoriev I.V."/>
            <person name="Bonfante P."/>
            <person name="Martin F.M."/>
        </authorList>
    </citation>
    <scope>NUCLEOTIDE SEQUENCE [LARGE SCALE GENOMIC DNA]</scope>
    <source>
        <strain evidence="2 3">CCBAS932</strain>
    </source>
</reference>
<feature type="region of interest" description="Disordered" evidence="1">
    <location>
        <begin position="1"/>
        <end position="36"/>
    </location>
</feature>
<dbReference type="Proteomes" id="UP000277580">
    <property type="component" value="Unassembled WGS sequence"/>
</dbReference>
<accession>A0A3N4L0L7</accession>
<dbReference type="InParanoid" id="A0A3N4L0L7"/>
<evidence type="ECO:0000313" key="3">
    <source>
        <dbReference type="Proteomes" id="UP000277580"/>
    </source>
</evidence>
<gene>
    <name evidence="2" type="ORF">P167DRAFT_532378</name>
</gene>
<dbReference type="EMBL" id="ML119109">
    <property type="protein sequence ID" value="RPB16363.1"/>
    <property type="molecule type" value="Genomic_DNA"/>
</dbReference>
<dbReference type="AlphaFoldDB" id="A0A3N4L0L7"/>
<name>A0A3N4L0L7_9PEZI</name>
<feature type="compositionally biased region" description="Polar residues" evidence="1">
    <location>
        <begin position="1"/>
        <end position="11"/>
    </location>
</feature>
<protein>
    <submittedName>
        <fullName evidence="2">Uncharacterized protein</fullName>
    </submittedName>
</protein>
<organism evidence="2 3">
    <name type="scientific">Morchella conica CCBAS932</name>
    <dbReference type="NCBI Taxonomy" id="1392247"/>
    <lineage>
        <taxon>Eukaryota</taxon>
        <taxon>Fungi</taxon>
        <taxon>Dikarya</taxon>
        <taxon>Ascomycota</taxon>
        <taxon>Pezizomycotina</taxon>
        <taxon>Pezizomycetes</taxon>
        <taxon>Pezizales</taxon>
        <taxon>Morchellaceae</taxon>
        <taxon>Morchella</taxon>
    </lineage>
</organism>